<dbReference type="PROSITE" id="PS51186">
    <property type="entry name" value="GNAT"/>
    <property type="match status" value="1"/>
</dbReference>
<dbReference type="GO" id="GO:0005737">
    <property type="term" value="C:cytoplasm"/>
    <property type="evidence" value="ECO:0007669"/>
    <property type="project" value="TreeGrafter"/>
</dbReference>
<dbReference type="Gene3D" id="3.40.630.30">
    <property type="match status" value="1"/>
</dbReference>
<evidence type="ECO:0000256" key="1">
    <source>
        <dbReference type="SAM" id="MobiDB-lite"/>
    </source>
</evidence>
<protein>
    <submittedName>
        <fullName evidence="3">Protein N-acetyltransferase, RimJ/RimL family</fullName>
    </submittedName>
</protein>
<name>A0A9X2JZ51_9MICO</name>
<dbReference type="InterPro" id="IPR016181">
    <property type="entry name" value="Acyl_CoA_acyltransferase"/>
</dbReference>
<accession>A0A9X2JZ51</accession>
<reference evidence="3" key="1">
    <citation type="submission" date="2022-06" db="EMBL/GenBank/DDBJ databases">
        <title>Genomic Encyclopedia of Archaeal and Bacterial Type Strains, Phase II (KMG-II): from individual species to whole genera.</title>
        <authorList>
            <person name="Goeker M."/>
        </authorList>
    </citation>
    <scope>NUCLEOTIDE SEQUENCE</scope>
    <source>
        <strain evidence="3">DSM 26652</strain>
    </source>
</reference>
<keyword evidence="4" id="KW-1185">Reference proteome</keyword>
<proteinExistence type="predicted"/>
<evidence type="ECO:0000313" key="3">
    <source>
        <dbReference type="EMBL" id="MCP2265729.1"/>
    </source>
</evidence>
<gene>
    <name evidence="3" type="ORF">APR03_003087</name>
</gene>
<sequence>MDLDTAFPPFGLRLTSGDLELRMPHDGELLALADVALAGLHAPGSRPFMREWNLGDPARVRIDLLQFHWRRRAAMSAESWALELVVLRDGVPIGVQGAHAAEFPLLRTAETESWLGLEYQGQGIGRRMRLMMLHLLFEGFGAVEATTGAFADNPQSNGLSRSLGYTPNGQVRHDREGEVATEHRFRMARETWDARPAEHRPDITLEGVGPVRAMLGMDEPAAAPA</sequence>
<dbReference type="SUPFAM" id="SSF55729">
    <property type="entry name" value="Acyl-CoA N-acyltransferases (Nat)"/>
    <property type="match status" value="1"/>
</dbReference>
<feature type="compositionally biased region" description="Polar residues" evidence="1">
    <location>
        <begin position="153"/>
        <end position="169"/>
    </location>
</feature>
<comment type="caution">
    <text evidence="3">The sequence shown here is derived from an EMBL/GenBank/DDBJ whole genome shotgun (WGS) entry which is preliminary data.</text>
</comment>
<dbReference type="InterPro" id="IPR051908">
    <property type="entry name" value="Ribosomal_N-acetyltransferase"/>
</dbReference>
<dbReference type="GO" id="GO:0008999">
    <property type="term" value="F:protein-N-terminal-alanine acetyltransferase activity"/>
    <property type="evidence" value="ECO:0007669"/>
    <property type="project" value="TreeGrafter"/>
</dbReference>
<feature type="domain" description="N-acetyltransferase" evidence="2">
    <location>
        <begin position="19"/>
        <end position="188"/>
    </location>
</feature>
<dbReference type="GO" id="GO:1990189">
    <property type="term" value="F:protein N-terminal-serine acetyltransferase activity"/>
    <property type="evidence" value="ECO:0007669"/>
    <property type="project" value="TreeGrafter"/>
</dbReference>
<evidence type="ECO:0000259" key="2">
    <source>
        <dbReference type="PROSITE" id="PS51186"/>
    </source>
</evidence>
<dbReference type="RefSeq" id="WP_253837065.1">
    <property type="nucleotide sequence ID" value="NZ_JAMTCS010000009.1"/>
</dbReference>
<dbReference type="AlphaFoldDB" id="A0A9X2JZ51"/>
<dbReference type="PANTHER" id="PTHR43441">
    <property type="entry name" value="RIBOSOMAL-PROTEIN-SERINE ACETYLTRANSFERASE"/>
    <property type="match status" value="1"/>
</dbReference>
<evidence type="ECO:0000313" key="4">
    <source>
        <dbReference type="Proteomes" id="UP001139493"/>
    </source>
</evidence>
<dbReference type="EMBL" id="JAMTCS010000009">
    <property type="protein sequence ID" value="MCP2265729.1"/>
    <property type="molecule type" value="Genomic_DNA"/>
</dbReference>
<dbReference type="Pfam" id="PF13302">
    <property type="entry name" value="Acetyltransf_3"/>
    <property type="match status" value="1"/>
</dbReference>
<organism evidence="3 4">
    <name type="scientific">Promicromonospora thailandica</name>
    <dbReference type="NCBI Taxonomy" id="765201"/>
    <lineage>
        <taxon>Bacteria</taxon>
        <taxon>Bacillati</taxon>
        <taxon>Actinomycetota</taxon>
        <taxon>Actinomycetes</taxon>
        <taxon>Micrococcales</taxon>
        <taxon>Promicromonosporaceae</taxon>
        <taxon>Promicromonospora</taxon>
    </lineage>
</organism>
<feature type="region of interest" description="Disordered" evidence="1">
    <location>
        <begin position="152"/>
        <end position="176"/>
    </location>
</feature>
<dbReference type="InterPro" id="IPR000182">
    <property type="entry name" value="GNAT_dom"/>
</dbReference>
<dbReference type="PANTHER" id="PTHR43441:SF11">
    <property type="entry name" value="RIBOSOMAL-PROTEIN-SERINE ACETYLTRANSFERASE"/>
    <property type="match status" value="1"/>
</dbReference>
<dbReference type="Proteomes" id="UP001139493">
    <property type="component" value="Unassembled WGS sequence"/>
</dbReference>